<gene>
    <name evidence="1" type="ORF">NE848_13680</name>
</gene>
<organism evidence="1 2">
    <name type="scientific">Gramella jeungdoensis</name>
    <dbReference type="NCBI Taxonomy" id="708091"/>
    <lineage>
        <taxon>Bacteria</taxon>
        <taxon>Pseudomonadati</taxon>
        <taxon>Bacteroidota</taxon>
        <taxon>Flavobacteriia</taxon>
        <taxon>Flavobacteriales</taxon>
        <taxon>Flavobacteriaceae</taxon>
        <taxon>Christiangramia</taxon>
    </lineage>
</organism>
<dbReference type="RefSeq" id="WP_252114562.1">
    <property type="nucleotide sequence ID" value="NZ_JAMSCK010000005.1"/>
</dbReference>
<comment type="caution">
    <text evidence="1">The sequence shown here is derived from an EMBL/GenBank/DDBJ whole genome shotgun (WGS) entry which is preliminary data.</text>
</comment>
<name>A0ABT0Z3Y5_9FLAO</name>
<protein>
    <submittedName>
        <fullName evidence="1">Uncharacterized protein</fullName>
    </submittedName>
</protein>
<evidence type="ECO:0000313" key="2">
    <source>
        <dbReference type="Proteomes" id="UP001155077"/>
    </source>
</evidence>
<dbReference type="EMBL" id="JAMSCK010000005">
    <property type="protein sequence ID" value="MCM8570439.1"/>
    <property type="molecule type" value="Genomic_DNA"/>
</dbReference>
<evidence type="ECO:0000313" key="1">
    <source>
        <dbReference type="EMBL" id="MCM8570439.1"/>
    </source>
</evidence>
<accession>A0ABT0Z3Y5</accession>
<sequence>MDLVEVLGTTEENSESNFINFHQSSFITNSSIMKAHIKINIKQQPRGMHNGLVLRRLAETVVIR</sequence>
<proteinExistence type="predicted"/>
<dbReference type="Proteomes" id="UP001155077">
    <property type="component" value="Unassembled WGS sequence"/>
</dbReference>
<keyword evidence="2" id="KW-1185">Reference proteome</keyword>
<reference evidence="1" key="1">
    <citation type="submission" date="2022-06" db="EMBL/GenBank/DDBJ databases">
        <title>Gramella sediminis sp. nov., isolated from deep-sea sediment of the Indian Ocean.</title>
        <authorList>
            <person name="Yang L."/>
        </authorList>
    </citation>
    <scope>NUCLEOTIDE SEQUENCE</scope>
    <source>
        <strain evidence="1">HMD3159</strain>
    </source>
</reference>